<dbReference type="HAMAP" id="MF_00223">
    <property type="entry name" value="FolE"/>
    <property type="match status" value="1"/>
</dbReference>
<comment type="catalytic activity">
    <reaction evidence="1 6">
        <text>GTP + H2O = 7,8-dihydroneopterin 3'-triphosphate + formate + H(+)</text>
        <dbReference type="Rhea" id="RHEA:17473"/>
        <dbReference type="ChEBI" id="CHEBI:15377"/>
        <dbReference type="ChEBI" id="CHEBI:15378"/>
        <dbReference type="ChEBI" id="CHEBI:15740"/>
        <dbReference type="ChEBI" id="CHEBI:37565"/>
        <dbReference type="ChEBI" id="CHEBI:58462"/>
        <dbReference type="EC" id="3.5.4.16"/>
    </reaction>
</comment>
<dbReference type="InterPro" id="IPR020602">
    <property type="entry name" value="GTP_CycHdrlase_I_dom"/>
</dbReference>
<comment type="similarity">
    <text evidence="3 6">Belongs to the GTP cyclohydrolase I family.</text>
</comment>
<keyword evidence="6" id="KW-0862">Zinc</keyword>
<evidence type="ECO:0000313" key="9">
    <source>
        <dbReference type="Proteomes" id="UP001139450"/>
    </source>
</evidence>
<dbReference type="EMBL" id="JALJEJ010000005">
    <property type="protein sequence ID" value="MCJ8210635.1"/>
    <property type="molecule type" value="Genomic_DNA"/>
</dbReference>
<comment type="subunit">
    <text evidence="6">Homopolymer.</text>
</comment>
<dbReference type="PROSITE" id="PS00859">
    <property type="entry name" value="GTP_CYCLOHYDROL_1_1"/>
    <property type="match status" value="1"/>
</dbReference>
<dbReference type="FunFam" id="3.30.1130.10:FF:000001">
    <property type="entry name" value="GTP cyclohydrolase 1"/>
    <property type="match status" value="1"/>
</dbReference>
<sequence length="213" mass="24332">MTDINDNIPDRDEGVQNYRKIDRYNPELITSLSAHYQDILQQIGEDPNREGLLKTPERVAKALMFLTHGYDLDAGEILRSAMFKEEYSQMVVVKDIEVYSMCEHHMLPFFGKAHVAYIPNGHVVGLSKVPRVVDVFSRRLQVQERLTNEIRDCIQDTLQPLGVGVVIECRHLCMSMRGVQKQNSVTTTSAFTGEFLKEKTRTEFLNLIASKLS</sequence>
<feature type="binding site" evidence="6">
    <location>
        <position position="173"/>
    </location>
    <ligand>
        <name>Zn(2+)</name>
        <dbReference type="ChEBI" id="CHEBI:29105"/>
    </ligand>
</feature>
<keyword evidence="6" id="KW-0342">GTP-binding</keyword>
<dbReference type="InterPro" id="IPR043133">
    <property type="entry name" value="GTP-CH-I_C/QueF"/>
</dbReference>
<dbReference type="GO" id="GO:0006730">
    <property type="term" value="P:one-carbon metabolic process"/>
    <property type="evidence" value="ECO:0007669"/>
    <property type="project" value="UniProtKB-UniRule"/>
</dbReference>
<dbReference type="Gene3D" id="1.10.286.10">
    <property type="match status" value="1"/>
</dbReference>
<dbReference type="NCBIfam" id="NF006825">
    <property type="entry name" value="PRK09347.1-2"/>
    <property type="match status" value="1"/>
</dbReference>
<dbReference type="Gene3D" id="3.30.1130.10">
    <property type="match status" value="1"/>
</dbReference>
<dbReference type="AlphaFoldDB" id="A0A9X1X571"/>
<dbReference type="Pfam" id="PF01227">
    <property type="entry name" value="GTP_cyclohydroI"/>
    <property type="match status" value="1"/>
</dbReference>
<dbReference type="InterPro" id="IPR001474">
    <property type="entry name" value="GTP_CycHdrlase_I"/>
</dbReference>
<dbReference type="GO" id="GO:0005525">
    <property type="term" value="F:GTP binding"/>
    <property type="evidence" value="ECO:0007669"/>
    <property type="project" value="UniProtKB-KW"/>
</dbReference>
<feature type="domain" description="GTP cyclohydrolase I" evidence="7">
    <location>
        <begin position="34"/>
        <end position="208"/>
    </location>
</feature>
<proteinExistence type="inferred from homology"/>
<dbReference type="GO" id="GO:0006729">
    <property type="term" value="P:tetrahydrobiopterin biosynthetic process"/>
    <property type="evidence" value="ECO:0007669"/>
    <property type="project" value="TreeGrafter"/>
</dbReference>
<gene>
    <name evidence="6 8" type="primary">folE</name>
    <name evidence="8" type="ORF">MUY27_13030</name>
</gene>
<evidence type="ECO:0000259" key="7">
    <source>
        <dbReference type="Pfam" id="PF01227"/>
    </source>
</evidence>
<feature type="binding site" evidence="6">
    <location>
        <position position="102"/>
    </location>
    <ligand>
        <name>Zn(2+)</name>
        <dbReference type="ChEBI" id="CHEBI:29105"/>
    </ligand>
</feature>
<dbReference type="PROSITE" id="PS00860">
    <property type="entry name" value="GTP_CYCLOHYDROL_1_2"/>
    <property type="match status" value="1"/>
</dbReference>
<dbReference type="InterPro" id="IPR043134">
    <property type="entry name" value="GTP-CH-I_N"/>
</dbReference>
<dbReference type="GO" id="GO:0005737">
    <property type="term" value="C:cytoplasm"/>
    <property type="evidence" value="ECO:0007669"/>
    <property type="project" value="TreeGrafter"/>
</dbReference>
<evidence type="ECO:0000256" key="4">
    <source>
        <dbReference type="ARBA" id="ARBA00022563"/>
    </source>
</evidence>
<keyword evidence="4 6" id="KW-0554">One-carbon metabolism</keyword>
<evidence type="ECO:0000256" key="6">
    <source>
        <dbReference type="HAMAP-Rule" id="MF_00223"/>
    </source>
</evidence>
<dbReference type="PANTHER" id="PTHR11109">
    <property type="entry name" value="GTP CYCLOHYDROLASE I"/>
    <property type="match status" value="1"/>
</dbReference>
<dbReference type="SUPFAM" id="SSF55620">
    <property type="entry name" value="Tetrahydrobiopterin biosynthesis enzymes-like"/>
    <property type="match status" value="1"/>
</dbReference>
<dbReference type="NCBIfam" id="NF006826">
    <property type="entry name" value="PRK09347.1-3"/>
    <property type="match status" value="1"/>
</dbReference>
<dbReference type="Proteomes" id="UP001139450">
    <property type="component" value="Unassembled WGS sequence"/>
</dbReference>
<keyword evidence="6" id="KW-0479">Metal-binding</keyword>
<name>A0A9X1X571_9SPHI</name>
<accession>A0A9X1X571</accession>
<dbReference type="InterPro" id="IPR018234">
    <property type="entry name" value="GTP_CycHdrlase_I_CS"/>
</dbReference>
<protein>
    <recommendedName>
        <fullName evidence="6">GTP cyclohydrolase 1</fullName>
        <ecNumber evidence="6">3.5.4.16</ecNumber>
    </recommendedName>
    <alternativeName>
        <fullName evidence="6">GTP cyclohydrolase I</fullName>
        <shortName evidence="6">GTP-CH-I</shortName>
    </alternativeName>
</protein>
<evidence type="ECO:0000256" key="2">
    <source>
        <dbReference type="ARBA" id="ARBA00005080"/>
    </source>
</evidence>
<comment type="caution">
    <text evidence="8">The sequence shown here is derived from an EMBL/GenBank/DDBJ whole genome shotgun (WGS) entry which is preliminary data.</text>
</comment>
<evidence type="ECO:0000256" key="1">
    <source>
        <dbReference type="ARBA" id="ARBA00001052"/>
    </source>
</evidence>
<evidence type="ECO:0000313" key="8">
    <source>
        <dbReference type="EMBL" id="MCJ8210635.1"/>
    </source>
</evidence>
<keyword evidence="9" id="KW-1185">Reference proteome</keyword>
<organism evidence="8 9">
    <name type="scientific">Mucilaginibacter straminoryzae</name>
    <dbReference type="NCBI Taxonomy" id="2932774"/>
    <lineage>
        <taxon>Bacteria</taxon>
        <taxon>Pseudomonadati</taxon>
        <taxon>Bacteroidota</taxon>
        <taxon>Sphingobacteriia</taxon>
        <taxon>Sphingobacteriales</taxon>
        <taxon>Sphingobacteriaceae</taxon>
        <taxon>Mucilaginibacter</taxon>
    </lineage>
</organism>
<keyword evidence="5 6" id="KW-0378">Hydrolase</keyword>
<dbReference type="PANTHER" id="PTHR11109:SF7">
    <property type="entry name" value="GTP CYCLOHYDROLASE 1"/>
    <property type="match status" value="1"/>
</dbReference>
<comment type="pathway">
    <text evidence="2 6">Cofactor biosynthesis; 7,8-dihydroneopterin triphosphate biosynthesis; 7,8-dihydroneopterin triphosphate from GTP: step 1/1.</text>
</comment>
<dbReference type="GO" id="GO:0008270">
    <property type="term" value="F:zinc ion binding"/>
    <property type="evidence" value="ECO:0007669"/>
    <property type="project" value="UniProtKB-UniRule"/>
</dbReference>
<dbReference type="NCBIfam" id="TIGR00063">
    <property type="entry name" value="folE"/>
    <property type="match status" value="1"/>
</dbReference>
<dbReference type="EC" id="3.5.4.16" evidence="6"/>
<evidence type="ECO:0000256" key="3">
    <source>
        <dbReference type="ARBA" id="ARBA00008085"/>
    </source>
</evidence>
<dbReference type="RefSeq" id="WP_245130472.1">
    <property type="nucleotide sequence ID" value="NZ_JALJEJ010000005.1"/>
</dbReference>
<reference evidence="8" key="1">
    <citation type="submission" date="2022-04" db="EMBL/GenBank/DDBJ databases">
        <title>Mucilaginibacter sp. RS28 isolated from freshwater.</title>
        <authorList>
            <person name="Ko S.-R."/>
        </authorList>
    </citation>
    <scope>NUCLEOTIDE SEQUENCE</scope>
    <source>
        <strain evidence="8">RS28</strain>
    </source>
</reference>
<dbReference type="GO" id="GO:0003934">
    <property type="term" value="F:GTP cyclohydrolase I activity"/>
    <property type="evidence" value="ECO:0007669"/>
    <property type="project" value="UniProtKB-UniRule"/>
</dbReference>
<keyword evidence="6" id="KW-0547">Nucleotide-binding</keyword>
<dbReference type="GO" id="GO:0046654">
    <property type="term" value="P:tetrahydrofolate biosynthetic process"/>
    <property type="evidence" value="ECO:0007669"/>
    <property type="project" value="UniProtKB-UniRule"/>
</dbReference>
<feature type="binding site" evidence="6">
    <location>
        <position position="105"/>
    </location>
    <ligand>
        <name>Zn(2+)</name>
        <dbReference type="ChEBI" id="CHEBI:29105"/>
    </ligand>
</feature>
<evidence type="ECO:0000256" key="5">
    <source>
        <dbReference type="ARBA" id="ARBA00022801"/>
    </source>
</evidence>